<keyword evidence="3" id="KW-1185">Reference proteome</keyword>
<evidence type="ECO:0000256" key="1">
    <source>
        <dbReference type="SAM" id="MobiDB-lite"/>
    </source>
</evidence>
<sequence length="79" mass="8544">MKRPPLSGQLPSRGWMADKAAVIYGQAAAIARRDRTLGAEEGIEIEQCGRPVGATRSGALSATTPGCPSWKPKRWPNRR</sequence>
<organism evidence="2 3">
    <name type="scientific">Amblyomma americanum</name>
    <name type="common">Lone star tick</name>
    <dbReference type="NCBI Taxonomy" id="6943"/>
    <lineage>
        <taxon>Eukaryota</taxon>
        <taxon>Metazoa</taxon>
        <taxon>Ecdysozoa</taxon>
        <taxon>Arthropoda</taxon>
        <taxon>Chelicerata</taxon>
        <taxon>Arachnida</taxon>
        <taxon>Acari</taxon>
        <taxon>Parasitiformes</taxon>
        <taxon>Ixodida</taxon>
        <taxon>Ixodoidea</taxon>
        <taxon>Ixodidae</taxon>
        <taxon>Amblyomminae</taxon>
        <taxon>Amblyomma</taxon>
    </lineage>
</organism>
<dbReference type="EMBL" id="JARKHS020007891">
    <property type="protein sequence ID" value="KAK8781224.1"/>
    <property type="molecule type" value="Genomic_DNA"/>
</dbReference>
<comment type="caution">
    <text evidence="2">The sequence shown here is derived from an EMBL/GenBank/DDBJ whole genome shotgun (WGS) entry which is preliminary data.</text>
</comment>
<feature type="region of interest" description="Disordered" evidence="1">
    <location>
        <begin position="54"/>
        <end position="79"/>
    </location>
</feature>
<protein>
    <submittedName>
        <fullName evidence="2">Uncharacterized protein</fullName>
    </submittedName>
</protein>
<proteinExistence type="predicted"/>
<evidence type="ECO:0000313" key="2">
    <source>
        <dbReference type="EMBL" id="KAK8781224.1"/>
    </source>
</evidence>
<accession>A0AAQ4F254</accession>
<reference evidence="2 3" key="1">
    <citation type="journal article" date="2023" name="Arcadia Sci">
        <title>De novo assembly of a long-read Amblyomma americanum tick genome.</title>
        <authorList>
            <person name="Chou S."/>
            <person name="Poskanzer K.E."/>
            <person name="Rollins M."/>
            <person name="Thuy-Boun P.S."/>
        </authorList>
    </citation>
    <scope>NUCLEOTIDE SEQUENCE [LARGE SCALE GENOMIC DNA]</scope>
    <source>
        <strain evidence="2">F_SG_1</strain>
        <tissue evidence="2">Salivary glands</tissue>
    </source>
</reference>
<evidence type="ECO:0000313" key="3">
    <source>
        <dbReference type="Proteomes" id="UP001321473"/>
    </source>
</evidence>
<name>A0AAQ4F254_AMBAM</name>
<gene>
    <name evidence="2" type="ORF">V5799_017440</name>
</gene>
<dbReference type="AlphaFoldDB" id="A0AAQ4F254"/>
<dbReference type="Proteomes" id="UP001321473">
    <property type="component" value="Unassembled WGS sequence"/>
</dbReference>